<keyword evidence="4" id="KW-1185">Reference proteome</keyword>
<gene>
    <name evidence="3" type="ORF">SAMN06295937_101286</name>
</gene>
<accession>A0A1T5D282</accession>
<proteinExistence type="predicted"/>
<dbReference type="GO" id="GO:0046914">
    <property type="term" value="F:transition metal ion binding"/>
    <property type="evidence" value="ECO:0007669"/>
    <property type="project" value="InterPro"/>
</dbReference>
<organism evidence="3 4">
    <name type="scientific">Sphingopyxis flava</name>
    <dbReference type="NCBI Taxonomy" id="1507287"/>
    <lineage>
        <taxon>Bacteria</taxon>
        <taxon>Pseudomonadati</taxon>
        <taxon>Pseudomonadota</taxon>
        <taxon>Alphaproteobacteria</taxon>
        <taxon>Sphingomonadales</taxon>
        <taxon>Sphingomonadaceae</taxon>
        <taxon>Sphingopyxis</taxon>
    </lineage>
</organism>
<protein>
    <submittedName>
        <fullName evidence="3">Ferrous iron transport protein A</fullName>
    </submittedName>
</protein>
<dbReference type="InterPro" id="IPR007167">
    <property type="entry name" value="Fe-transptr_FeoA-like"/>
</dbReference>
<dbReference type="InterPro" id="IPR008988">
    <property type="entry name" value="Transcriptional_repressor_C"/>
</dbReference>
<sequence>MTSKLDSAPLGTAVRITRIDWDILSHDEGRRLREFGLLEGVEVKPLHRGSLFSREPLALGIGRMQVIIRGRQAAAIEVEPAATA</sequence>
<feature type="domain" description="Ferrous iron transporter FeoA-like" evidence="2">
    <location>
        <begin position="3"/>
        <end position="80"/>
    </location>
</feature>
<dbReference type="Proteomes" id="UP000190044">
    <property type="component" value="Unassembled WGS sequence"/>
</dbReference>
<name>A0A1T5D282_9SPHN</name>
<dbReference type="InterPro" id="IPR038157">
    <property type="entry name" value="FeoA_core_dom"/>
</dbReference>
<dbReference type="SUPFAM" id="SSF50037">
    <property type="entry name" value="C-terminal domain of transcriptional repressors"/>
    <property type="match status" value="1"/>
</dbReference>
<evidence type="ECO:0000313" key="4">
    <source>
        <dbReference type="Proteomes" id="UP000190044"/>
    </source>
</evidence>
<evidence type="ECO:0000256" key="1">
    <source>
        <dbReference type="ARBA" id="ARBA00023004"/>
    </source>
</evidence>
<dbReference type="EMBL" id="FUYP01000012">
    <property type="protein sequence ID" value="SKB65590.1"/>
    <property type="molecule type" value="Genomic_DNA"/>
</dbReference>
<dbReference type="RefSeq" id="WP_079638841.1">
    <property type="nucleotide sequence ID" value="NZ_FUYP01000012.1"/>
</dbReference>
<dbReference type="OrthoDB" id="7173531at2"/>
<reference evidence="4" key="1">
    <citation type="submission" date="2017-02" db="EMBL/GenBank/DDBJ databases">
        <authorList>
            <person name="Varghese N."/>
            <person name="Submissions S."/>
        </authorList>
    </citation>
    <scope>NUCLEOTIDE SEQUENCE [LARGE SCALE GENOMIC DNA]</scope>
    <source>
        <strain evidence="4">R11H</strain>
    </source>
</reference>
<dbReference type="Gene3D" id="2.30.30.90">
    <property type="match status" value="1"/>
</dbReference>
<dbReference type="SMART" id="SM00899">
    <property type="entry name" value="FeoA"/>
    <property type="match status" value="1"/>
</dbReference>
<keyword evidence="1" id="KW-0408">Iron</keyword>
<dbReference type="Pfam" id="PF04023">
    <property type="entry name" value="FeoA"/>
    <property type="match status" value="1"/>
</dbReference>
<dbReference type="AlphaFoldDB" id="A0A1T5D282"/>
<evidence type="ECO:0000259" key="2">
    <source>
        <dbReference type="SMART" id="SM00899"/>
    </source>
</evidence>
<evidence type="ECO:0000313" key="3">
    <source>
        <dbReference type="EMBL" id="SKB65590.1"/>
    </source>
</evidence>